<dbReference type="RefSeq" id="WP_176804850.1">
    <property type="nucleotide sequence ID" value="NZ_FNAH01000001.1"/>
</dbReference>
<organism evidence="1 2">
    <name type="scientific">Paracoccus isoporae</name>
    <dbReference type="NCBI Taxonomy" id="591205"/>
    <lineage>
        <taxon>Bacteria</taxon>
        <taxon>Pseudomonadati</taxon>
        <taxon>Pseudomonadota</taxon>
        <taxon>Alphaproteobacteria</taxon>
        <taxon>Rhodobacterales</taxon>
        <taxon>Paracoccaceae</taxon>
        <taxon>Paracoccus</taxon>
    </lineage>
</organism>
<dbReference type="EMBL" id="FNAH01000001">
    <property type="protein sequence ID" value="SDD37618.1"/>
    <property type="molecule type" value="Genomic_DNA"/>
</dbReference>
<name>A0A1G6U8D5_9RHOB</name>
<evidence type="ECO:0000313" key="2">
    <source>
        <dbReference type="Proteomes" id="UP000199344"/>
    </source>
</evidence>
<dbReference type="Proteomes" id="UP000199344">
    <property type="component" value="Unassembled WGS sequence"/>
</dbReference>
<proteinExistence type="predicted"/>
<protein>
    <submittedName>
        <fullName evidence="1">Uncharacterized protein</fullName>
    </submittedName>
</protein>
<sequence>MRIATLLLLGGMLTTWPSGGPVASEMVTDRFYDVVVPGLARGRVAFLADGRVIGQRSTETELEQKGRWWRDDGLLCLEDEPGDKPVCVQELPHDDPRGFSLRYMIFRADLTPEG</sequence>
<accession>A0A1G6U8D5</accession>
<dbReference type="STRING" id="591205.SAMN05421538_101488"/>
<gene>
    <name evidence="1" type="ORF">SAMN05421538_101488</name>
</gene>
<evidence type="ECO:0000313" key="1">
    <source>
        <dbReference type="EMBL" id="SDD37618.1"/>
    </source>
</evidence>
<keyword evidence="2" id="KW-1185">Reference proteome</keyword>
<dbReference type="AlphaFoldDB" id="A0A1G6U8D5"/>
<reference evidence="1 2" key="1">
    <citation type="submission" date="2016-10" db="EMBL/GenBank/DDBJ databases">
        <authorList>
            <person name="de Groot N.N."/>
        </authorList>
    </citation>
    <scope>NUCLEOTIDE SEQUENCE [LARGE SCALE GENOMIC DNA]</scope>
    <source>
        <strain evidence="1 2">DSM 22220</strain>
    </source>
</reference>